<dbReference type="InterPro" id="IPR016163">
    <property type="entry name" value="Ald_DH_C"/>
</dbReference>
<gene>
    <name evidence="8" type="ORF">F8566_24910</name>
</gene>
<sequence>MSVATESSTSFESLNPATGEVVAEHPVHDEKAVAGIVEQARDAAEWWQALGWKERRLRLLNVKGSLTRNLNRMAELIHQETGKPVQDAQLETIMAITHLDWAARNAQKVLGPRNVFPGMIAINQKCVLEYQPLGVVGVIGPWNYPIFTPMGSIAYALAAGNAVIFKPSEFTPGVGVLLAELFAAVVPERPVFQTITGLGPTGGALAAHPGIDKIAFTGSARTAKKVMAACAQNLTPLVAECGGKDACIVDADADLDAAADAALWGAMSNAGQTCIGVERIYVVDSAYDAFLGKLTEKARDLRPGFDREAAYGPITMPGQLDIIERHIKDALDKGGTAVVGGAESVRKPYVEPVVLTDVPDDSAAVREETFGPTITVHRVKDLDEALEKANQTGYGLAGTIFSGNKARAMDVARRMRSGMTSINAFAAFAQVAALPFGGVGESGFGRIHGADGLREFARAKAITRQRFAIPGNLASFSRTEKEMARLLQMVTMLHGKHYKR</sequence>
<evidence type="ECO:0000256" key="5">
    <source>
        <dbReference type="PROSITE-ProRule" id="PRU10007"/>
    </source>
</evidence>
<comment type="caution">
    <text evidence="8">The sequence shown here is derived from an EMBL/GenBank/DDBJ whole genome shotgun (WGS) entry which is preliminary data.</text>
</comment>
<evidence type="ECO:0000256" key="3">
    <source>
        <dbReference type="PIRNR" id="PIRNR036492"/>
    </source>
</evidence>
<feature type="active site" evidence="4 5">
    <location>
        <position position="240"/>
    </location>
</feature>
<dbReference type="SUPFAM" id="SSF53720">
    <property type="entry name" value="ALDH-like"/>
    <property type="match status" value="1"/>
</dbReference>
<proteinExistence type="inferred from homology"/>
<keyword evidence="9" id="KW-1185">Reference proteome</keyword>
<dbReference type="PANTHER" id="PTHR11699">
    <property type="entry name" value="ALDEHYDE DEHYDROGENASE-RELATED"/>
    <property type="match status" value="1"/>
</dbReference>
<dbReference type="OrthoDB" id="6882680at2"/>
<dbReference type="InterPro" id="IPR012394">
    <property type="entry name" value="Aldehyde_DH_NAD(P)"/>
</dbReference>
<dbReference type="InterPro" id="IPR016161">
    <property type="entry name" value="Ald_DH/histidinol_DH"/>
</dbReference>
<reference evidence="8 9" key="1">
    <citation type="submission" date="2019-09" db="EMBL/GenBank/DDBJ databases">
        <title>Actinomadura physcomitrii sp. nov., a novel actinomycete isolated from moss [Physcomitrium sphaericum (Ludw) Fuernr].</title>
        <authorList>
            <person name="Zhuang X."/>
            <person name="Liu C."/>
        </authorList>
    </citation>
    <scope>NUCLEOTIDE SEQUENCE [LARGE SCALE GENOMIC DNA]</scope>
    <source>
        <strain evidence="8 9">HMC1</strain>
    </source>
</reference>
<protein>
    <recommendedName>
        <fullName evidence="3">Aldehyde dehydrogenase</fullName>
    </recommendedName>
</protein>
<dbReference type="AlphaFoldDB" id="A0A6H9YMP4"/>
<dbReference type="EMBL" id="WBMT01000012">
    <property type="protein sequence ID" value="KAB2345964.1"/>
    <property type="molecule type" value="Genomic_DNA"/>
</dbReference>
<keyword evidence="2 3" id="KW-0560">Oxidoreductase</keyword>
<evidence type="ECO:0000256" key="4">
    <source>
        <dbReference type="PIRSR" id="PIRSR036492-1"/>
    </source>
</evidence>
<evidence type="ECO:0000256" key="2">
    <source>
        <dbReference type="ARBA" id="ARBA00023002"/>
    </source>
</evidence>
<dbReference type="PROSITE" id="PS00687">
    <property type="entry name" value="ALDEHYDE_DEHYDR_GLU"/>
    <property type="match status" value="1"/>
</dbReference>
<evidence type="ECO:0000313" key="9">
    <source>
        <dbReference type="Proteomes" id="UP000468735"/>
    </source>
</evidence>
<evidence type="ECO:0000313" key="8">
    <source>
        <dbReference type="EMBL" id="KAB2345964.1"/>
    </source>
</evidence>
<feature type="domain" description="Aldehyde dehydrogenase" evidence="7">
    <location>
        <begin position="6"/>
        <end position="462"/>
    </location>
</feature>
<evidence type="ECO:0000259" key="7">
    <source>
        <dbReference type="Pfam" id="PF00171"/>
    </source>
</evidence>
<organism evidence="8 9">
    <name type="scientific">Actinomadura rudentiformis</name>
    <dbReference type="NCBI Taxonomy" id="359158"/>
    <lineage>
        <taxon>Bacteria</taxon>
        <taxon>Bacillati</taxon>
        <taxon>Actinomycetota</taxon>
        <taxon>Actinomycetes</taxon>
        <taxon>Streptosporangiales</taxon>
        <taxon>Thermomonosporaceae</taxon>
        <taxon>Actinomadura</taxon>
    </lineage>
</organism>
<dbReference type="RefSeq" id="WP_151563962.1">
    <property type="nucleotide sequence ID" value="NZ_WBMT01000012.1"/>
</dbReference>
<dbReference type="Pfam" id="PF00171">
    <property type="entry name" value="Aldedh"/>
    <property type="match status" value="1"/>
</dbReference>
<evidence type="ECO:0000256" key="1">
    <source>
        <dbReference type="ARBA" id="ARBA00009986"/>
    </source>
</evidence>
<feature type="active site" evidence="4">
    <location>
        <position position="274"/>
    </location>
</feature>
<dbReference type="InterPro" id="IPR016162">
    <property type="entry name" value="Ald_DH_N"/>
</dbReference>
<dbReference type="CDD" id="cd07099">
    <property type="entry name" value="ALDH_DDALDH"/>
    <property type="match status" value="1"/>
</dbReference>
<dbReference type="PIRSF" id="PIRSF036492">
    <property type="entry name" value="ALDH"/>
    <property type="match status" value="1"/>
</dbReference>
<dbReference type="InterPro" id="IPR015590">
    <property type="entry name" value="Aldehyde_DH_dom"/>
</dbReference>
<dbReference type="Gene3D" id="3.40.605.10">
    <property type="entry name" value="Aldehyde Dehydrogenase, Chain A, domain 1"/>
    <property type="match status" value="1"/>
</dbReference>
<dbReference type="InterPro" id="IPR029510">
    <property type="entry name" value="Ald_DH_CS_GLU"/>
</dbReference>
<dbReference type="Proteomes" id="UP000468735">
    <property type="component" value="Unassembled WGS sequence"/>
</dbReference>
<dbReference type="GO" id="GO:0006081">
    <property type="term" value="P:aldehyde metabolic process"/>
    <property type="evidence" value="ECO:0007669"/>
    <property type="project" value="InterPro"/>
</dbReference>
<accession>A0A6H9YMP4</accession>
<name>A0A6H9YMP4_9ACTN</name>
<dbReference type="Gene3D" id="3.40.309.10">
    <property type="entry name" value="Aldehyde Dehydrogenase, Chain A, domain 2"/>
    <property type="match status" value="1"/>
</dbReference>
<comment type="similarity">
    <text evidence="1 3 6">Belongs to the aldehyde dehydrogenase family.</text>
</comment>
<evidence type="ECO:0000256" key="6">
    <source>
        <dbReference type="RuleBase" id="RU003345"/>
    </source>
</evidence>
<dbReference type="GO" id="GO:0016620">
    <property type="term" value="F:oxidoreductase activity, acting on the aldehyde or oxo group of donors, NAD or NADP as acceptor"/>
    <property type="evidence" value="ECO:0007669"/>
    <property type="project" value="InterPro"/>
</dbReference>